<evidence type="ECO:0000313" key="3">
    <source>
        <dbReference type="Proteomes" id="UP000596099"/>
    </source>
</evidence>
<dbReference type="InterPro" id="IPR036518">
    <property type="entry name" value="CobE/GbiG_C_sf"/>
</dbReference>
<dbReference type="SUPFAM" id="SSF159664">
    <property type="entry name" value="CobE/GbiG C-terminal domain-like"/>
    <property type="match status" value="1"/>
</dbReference>
<dbReference type="Gene3D" id="3.30.420.180">
    <property type="entry name" value="CobE/GbiG C-terminal domain"/>
    <property type="match status" value="1"/>
</dbReference>
<dbReference type="GO" id="GO:0009236">
    <property type="term" value="P:cobalamin biosynthetic process"/>
    <property type="evidence" value="ECO:0007669"/>
    <property type="project" value="InterPro"/>
</dbReference>
<evidence type="ECO:0000259" key="1">
    <source>
        <dbReference type="Pfam" id="PF01890"/>
    </source>
</evidence>
<dbReference type="Proteomes" id="UP000596099">
    <property type="component" value="Plasmid pHB5018b"/>
</dbReference>
<evidence type="ECO:0000313" key="2">
    <source>
        <dbReference type="EMBL" id="BCP67436.1"/>
    </source>
</evidence>
<keyword evidence="2" id="KW-0614">Plasmid</keyword>
<accession>A0A7R7TGX7</accession>
<dbReference type="EMBL" id="AP024271">
    <property type="protein sequence ID" value="BCP67436.1"/>
    <property type="molecule type" value="Genomic_DNA"/>
</dbReference>
<gene>
    <name evidence="2" type="ORF">TthHB5018_b23700</name>
</gene>
<dbReference type="Pfam" id="PF01890">
    <property type="entry name" value="CbiG_C"/>
    <property type="match status" value="1"/>
</dbReference>
<organism evidence="2 3">
    <name type="scientific">Thermus thermophilus</name>
    <dbReference type="NCBI Taxonomy" id="274"/>
    <lineage>
        <taxon>Bacteria</taxon>
        <taxon>Thermotogati</taxon>
        <taxon>Deinococcota</taxon>
        <taxon>Deinococci</taxon>
        <taxon>Thermales</taxon>
        <taxon>Thermaceae</taxon>
        <taxon>Thermus</taxon>
    </lineage>
</organism>
<sequence>MAFAEEVGLPLRFYPKEVLNAQRIPNPSEAVFRHTGLWGVAEAAVLAEGARLLVEKTKRGNLTLALGVLSLGIPEEALP</sequence>
<protein>
    <recommendedName>
        <fullName evidence="1">CobE/GbiG C-terminal domain-containing protein</fullName>
    </recommendedName>
</protein>
<dbReference type="InterPro" id="IPR002750">
    <property type="entry name" value="CobE/GbiG_C"/>
</dbReference>
<proteinExistence type="predicted"/>
<geneLocation type="plasmid" evidence="2 3">
    <name>pHB5018b</name>
</geneLocation>
<reference evidence="3" key="1">
    <citation type="submission" date="2021-01" db="EMBL/GenBank/DDBJ databases">
        <title>Complete Genome Sequence of Thermus thermophilus Strain HB5018, Isolated from Mine Onsen Hot Spring.</title>
        <authorList>
            <person name="Miyazaki K."/>
            <person name="Moriya T."/>
            <person name="Nemoto N."/>
            <person name="Oshima T."/>
            <person name="Yura K."/>
            <person name="Bessho Y."/>
        </authorList>
    </citation>
    <scope>NUCLEOTIDE SEQUENCE [LARGE SCALE GENOMIC DNA]</scope>
    <source>
        <strain evidence="3">HB5018</strain>
        <plasmid evidence="3">pHB5018b</plasmid>
    </source>
</reference>
<feature type="domain" description="CobE/GbiG C-terminal" evidence="1">
    <location>
        <begin position="2"/>
        <end position="66"/>
    </location>
</feature>
<name>A0A7R7TGX7_THETH</name>
<dbReference type="AlphaFoldDB" id="A0A7R7TGX7"/>